<proteinExistence type="predicted"/>
<comment type="caution">
    <text evidence="1">The sequence shown here is derived from an EMBL/GenBank/DDBJ whole genome shotgun (WGS) entry which is preliminary data.</text>
</comment>
<gene>
    <name evidence="1" type="ORF">B2M20_17805</name>
</gene>
<sequence length="71" mass="7767">MPTLLEDHKLPLVQLKERRRDLIVGLMGHQGPLSKQQIAEIAAIQTAISAIEAVLDDLDAEAEVALRDRAA</sequence>
<dbReference type="AlphaFoldDB" id="A0A1V4HU58"/>
<protein>
    <submittedName>
        <fullName evidence="1">Uncharacterized protein</fullName>
    </submittedName>
</protein>
<dbReference type="EMBL" id="MWPQ01000068">
    <property type="protein sequence ID" value="OPH81433.1"/>
    <property type="molecule type" value="Genomic_DNA"/>
</dbReference>
<keyword evidence="2" id="KW-1185">Reference proteome</keyword>
<accession>A0A1V4HU58</accession>
<dbReference type="Proteomes" id="UP000189940">
    <property type="component" value="Unassembled WGS sequence"/>
</dbReference>
<evidence type="ECO:0000313" key="1">
    <source>
        <dbReference type="EMBL" id="OPH81433.1"/>
    </source>
</evidence>
<reference evidence="1 2" key="1">
    <citation type="submission" date="2017-02" db="EMBL/GenBank/DDBJ databases">
        <title>Genome sequence of the nitrite-oxidizing bacterium Nitrobacter vulgaris strain Ab1.</title>
        <authorList>
            <person name="Mellbye B.L."/>
            <person name="Davis E.W."/>
            <person name="Spieck E."/>
            <person name="Chang J.H."/>
            <person name="Bottomley P.J."/>
            <person name="Sayavedra-Soto L.A."/>
        </authorList>
    </citation>
    <scope>NUCLEOTIDE SEQUENCE [LARGE SCALE GENOMIC DNA]</scope>
    <source>
        <strain evidence="1 2">Ab1</strain>
    </source>
</reference>
<organism evidence="1 2">
    <name type="scientific">Nitrobacter vulgaris</name>
    <dbReference type="NCBI Taxonomy" id="29421"/>
    <lineage>
        <taxon>Bacteria</taxon>
        <taxon>Pseudomonadati</taxon>
        <taxon>Pseudomonadota</taxon>
        <taxon>Alphaproteobacteria</taxon>
        <taxon>Hyphomicrobiales</taxon>
        <taxon>Nitrobacteraceae</taxon>
        <taxon>Nitrobacter</taxon>
    </lineage>
</organism>
<dbReference type="OrthoDB" id="8254732at2"/>
<name>A0A1V4HU58_NITVU</name>
<evidence type="ECO:0000313" key="2">
    <source>
        <dbReference type="Proteomes" id="UP000189940"/>
    </source>
</evidence>